<dbReference type="Ensembl" id="ENSPMGT00000011975.1">
    <property type="protein sequence ID" value="ENSPMGP00000011226.1"/>
    <property type="gene ID" value="ENSPMGG00000009309.1"/>
</dbReference>
<comment type="pathway">
    <text evidence="2">Protein modification; protein glycosylation.</text>
</comment>
<organism evidence="14 15">
    <name type="scientific">Periophthalmus magnuspinnatus</name>
    <dbReference type="NCBI Taxonomy" id="409849"/>
    <lineage>
        <taxon>Eukaryota</taxon>
        <taxon>Metazoa</taxon>
        <taxon>Chordata</taxon>
        <taxon>Craniata</taxon>
        <taxon>Vertebrata</taxon>
        <taxon>Euteleostomi</taxon>
        <taxon>Actinopterygii</taxon>
        <taxon>Neopterygii</taxon>
        <taxon>Teleostei</taxon>
        <taxon>Neoteleostei</taxon>
        <taxon>Acanthomorphata</taxon>
        <taxon>Gobiaria</taxon>
        <taxon>Gobiiformes</taxon>
        <taxon>Gobioidei</taxon>
        <taxon>Gobiidae</taxon>
        <taxon>Oxudercinae</taxon>
        <taxon>Periophthalmus</taxon>
    </lineage>
</organism>
<keyword evidence="12" id="KW-0325">Glycoprotein</keyword>
<feature type="transmembrane region" description="Helical" evidence="13">
    <location>
        <begin position="7"/>
        <end position="25"/>
    </location>
</feature>
<comment type="subcellular location">
    <subcellularLocation>
        <location evidence="1 13">Golgi apparatus membrane</location>
        <topology evidence="1 13">Single-pass type II membrane protein</topology>
    </subcellularLocation>
</comment>
<keyword evidence="7 13" id="KW-0735">Signal-anchor</keyword>
<comment type="similarity">
    <text evidence="3 13">Belongs to the glycosyltransferase 31 family.</text>
</comment>
<dbReference type="GO" id="GO:0000139">
    <property type="term" value="C:Golgi membrane"/>
    <property type="evidence" value="ECO:0007669"/>
    <property type="project" value="UniProtKB-SubCell"/>
</dbReference>
<dbReference type="InterPro" id="IPR002659">
    <property type="entry name" value="Glyco_trans_31"/>
</dbReference>
<reference evidence="14" key="1">
    <citation type="submission" date="2025-08" db="UniProtKB">
        <authorList>
            <consortium name="Ensembl"/>
        </authorList>
    </citation>
    <scope>IDENTIFICATION</scope>
</reference>
<reference evidence="14" key="2">
    <citation type="submission" date="2025-09" db="UniProtKB">
        <authorList>
            <consortium name="Ensembl"/>
        </authorList>
    </citation>
    <scope>IDENTIFICATION</scope>
</reference>
<dbReference type="GO" id="GO:0008499">
    <property type="term" value="F:N-acetyl-beta-D-glucosaminide beta-(1,3)-galactosyltransferase activity"/>
    <property type="evidence" value="ECO:0007669"/>
    <property type="project" value="TreeGrafter"/>
</dbReference>
<keyword evidence="9 13" id="KW-0333">Golgi apparatus</keyword>
<dbReference type="Gene3D" id="3.90.550.50">
    <property type="match status" value="1"/>
</dbReference>
<evidence type="ECO:0000256" key="3">
    <source>
        <dbReference type="ARBA" id="ARBA00008661"/>
    </source>
</evidence>
<dbReference type="FunFam" id="3.90.550.50:FF:000001">
    <property type="entry name" value="Hexosyltransferase"/>
    <property type="match status" value="1"/>
</dbReference>
<evidence type="ECO:0000256" key="11">
    <source>
        <dbReference type="ARBA" id="ARBA00023136"/>
    </source>
</evidence>
<dbReference type="STRING" id="409849.ENSPMGP00000011226"/>
<evidence type="ECO:0000256" key="8">
    <source>
        <dbReference type="ARBA" id="ARBA00022989"/>
    </source>
</evidence>
<evidence type="ECO:0000256" key="5">
    <source>
        <dbReference type="ARBA" id="ARBA00022679"/>
    </source>
</evidence>
<keyword evidence="15" id="KW-1185">Reference proteome</keyword>
<evidence type="ECO:0000313" key="14">
    <source>
        <dbReference type="Ensembl" id="ENSPMGP00000011226.1"/>
    </source>
</evidence>
<evidence type="ECO:0000313" key="15">
    <source>
        <dbReference type="Proteomes" id="UP000261520"/>
    </source>
</evidence>
<protein>
    <recommendedName>
        <fullName evidence="13">Hexosyltransferase</fullName>
        <ecNumber evidence="13">2.4.1.-</ecNumber>
    </recommendedName>
</protein>
<evidence type="ECO:0000256" key="13">
    <source>
        <dbReference type="RuleBase" id="RU363063"/>
    </source>
</evidence>
<evidence type="ECO:0000256" key="9">
    <source>
        <dbReference type="ARBA" id="ARBA00023034"/>
    </source>
</evidence>
<keyword evidence="8 13" id="KW-1133">Transmembrane helix</keyword>
<dbReference type="GO" id="GO:0006629">
    <property type="term" value="P:lipid metabolic process"/>
    <property type="evidence" value="ECO:0007669"/>
    <property type="project" value="UniProtKB-KW"/>
</dbReference>
<dbReference type="GO" id="GO:0006493">
    <property type="term" value="P:protein O-linked glycosylation"/>
    <property type="evidence" value="ECO:0007669"/>
    <property type="project" value="TreeGrafter"/>
</dbReference>
<keyword evidence="4 13" id="KW-0328">Glycosyltransferase</keyword>
<accession>A0A3B4A416</accession>
<keyword evidence="10" id="KW-0443">Lipid metabolism</keyword>
<name>A0A3B4A416_9GOBI</name>
<dbReference type="Pfam" id="PF01762">
    <property type="entry name" value="Galactosyl_T"/>
    <property type="match status" value="1"/>
</dbReference>
<dbReference type="Proteomes" id="UP000261520">
    <property type="component" value="Unplaced"/>
</dbReference>
<dbReference type="PANTHER" id="PTHR11214:SF115">
    <property type="entry name" value="HEXOSYLTRANSFERASE"/>
    <property type="match status" value="1"/>
</dbReference>
<evidence type="ECO:0000256" key="7">
    <source>
        <dbReference type="ARBA" id="ARBA00022968"/>
    </source>
</evidence>
<evidence type="ECO:0000256" key="1">
    <source>
        <dbReference type="ARBA" id="ARBA00004323"/>
    </source>
</evidence>
<evidence type="ECO:0000256" key="4">
    <source>
        <dbReference type="ARBA" id="ARBA00022676"/>
    </source>
</evidence>
<proteinExistence type="inferred from homology"/>
<dbReference type="AlphaFoldDB" id="A0A3B4A416"/>
<sequence>MEAGRRYTAGIVLSIVLALTYFLVISNVEQSQANQFYQPPFKKAPLLDSPRVPEPAWEDPGPYYVAYPRNYHFILGDTEVCKESTFLVLLMVPVAPTNVHARNIIRSSWGRRAEVRGHLVQTLFFMGMQSGPGSEQLQEKLRHENQQHHDLIQSSFIDSYHNLTIKTMVILEWLATHCSSSAYAVKVDSDMFLHVPNLVDLLLRPDTPKTNYMTGLVWWHSPVLRNPGNKFYLPREVIAESEYPPYPLGMTYIMSLDLPQKILGVSREIKPIFIEDAYLGMCLKRLQISPTNPPQDDMFLVDVHHPLSSCALSRVIATTTTSVPQMMSYWRPNSLTSSFCCCHI</sequence>
<dbReference type="EC" id="2.4.1.-" evidence="13"/>
<dbReference type="PANTHER" id="PTHR11214">
    <property type="entry name" value="BETA-1,3-N-ACETYLGLUCOSAMINYLTRANSFERASE"/>
    <property type="match status" value="1"/>
</dbReference>
<evidence type="ECO:0000256" key="6">
    <source>
        <dbReference type="ARBA" id="ARBA00022692"/>
    </source>
</evidence>
<keyword evidence="5" id="KW-0808">Transferase</keyword>
<keyword evidence="6 13" id="KW-0812">Transmembrane</keyword>
<evidence type="ECO:0000256" key="12">
    <source>
        <dbReference type="ARBA" id="ARBA00023180"/>
    </source>
</evidence>
<evidence type="ECO:0000256" key="10">
    <source>
        <dbReference type="ARBA" id="ARBA00023098"/>
    </source>
</evidence>
<keyword evidence="11 13" id="KW-0472">Membrane</keyword>
<evidence type="ECO:0000256" key="2">
    <source>
        <dbReference type="ARBA" id="ARBA00004922"/>
    </source>
</evidence>